<sequence>MKLKHALITAIIVTLIATVCWELYWRSNNYYPTLNDEKALWALERSKVEKATNEDVIILGSSRAYFDIQQDAFNKIMGRYPIQLASTGSSPLPTFHDIVNNTSFTGTIIVGIAPGLFFSTVYPGASPWRRAQSKVDYYQDQTYAQKMNFRLSIPLQKNLAFMSADEEEWSDDIDLKSLLRRINIGNRTEQPPMPPFYSFGDVSIPRNMRMTDRTVQDTAFANTVKRVWYFFGSDAPAPDKKSTMAYFMDDYKKFTARGGQVILMRCPSSGGVRMGENMGLPRSGFWDDLVKQTGAPSYHFEDYDELKGLICPEDSHLSGTDADYYTTTLLNLLIQDGVLKKNKSEYALK</sequence>
<protein>
    <recommendedName>
        <fullName evidence="3">SGNH/GDSL hydrolase family protein</fullName>
    </recommendedName>
</protein>
<gene>
    <name evidence="1" type="ORF">V8G58_06695</name>
</gene>
<dbReference type="Proteomes" id="UP001610100">
    <property type="component" value="Unassembled WGS sequence"/>
</dbReference>
<name>A0ABW7MY67_9FLAO</name>
<evidence type="ECO:0008006" key="3">
    <source>
        <dbReference type="Google" id="ProtNLM"/>
    </source>
</evidence>
<dbReference type="EMBL" id="JBAWKB010000001">
    <property type="protein sequence ID" value="MFH6771620.1"/>
    <property type="molecule type" value="Genomic_DNA"/>
</dbReference>
<accession>A0ABW7MY67</accession>
<evidence type="ECO:0000313" key="2">
    <source>
        <dbReference type="Proteomes" id="UP001610100"/>
    </source>
</evidence>
<keyword evidence="2" id="KW-1185">Reference proteome</keyword>
<proteinExistence type="predicted"/>
<comment type="caution">
    <text evidence="1">The sequence shown here is derived from an EMBL/GenBank/DDBJ whole genome shotgun (WGS) entry which is preliminary data.</text>
</comment>
<reference evidence="1 2" key="1">
    <citation type="submission" date="2024-02" db="EMBL/GenBank/DDBJ databases">
        <title>A Gaetbulibacter species isolated from tidal flats and genomic insights of their niches.</title>
        <authorList>
            <person name="Ye Y."/>
        </authorList>
    </citation>
    <scope>NUCLEOTIDE SEQUENCE [LARGE SCALE GENOMIC DNA]</scope>
    <source>
        <strain evidence="1 2">KYW382</strain>
    </source>
</reference>
<organism evidence="1 2">
    <name type="scientific">Gaetbulibacter aestuarii</name>
    <dbReference type="NCBI Taxonomy" id="1502358"/>
    <lineage>
        <taxon>Bacteria</taxon>
        <taxon>Pseudomonadati</taxon>
        <taxon>Bacteroidota</taxon>
        <taxon>Flavobacteriia</taxon>
        <taxon>Flavobacteriales</taxon>
        <taxon>Flavobacteriaceae</taxon>
        <taxon>Gaetbulibacter</taxon>
    </lineage>
</organism>
<evidence type="ECO:0000313" key="1">
    <source>
        <dbReference type="EMBL" id="MFH6771620.1"/>
    </source>
</evidence>
<dbReference type="RefSeq" id="WP_344740717.1">
    <property type="nucleotide sequence ID" value="NZ_BAABAY010000001.1"/>
</dbReference>